<comment type="similarity">
    <text evidence="3 10">Belongs to the cytochrome P450 family.</text>
</comment>
<evidence type="ECO:0000313" key="12">
    <source>
        <dbReference type="Proteomes" id="UP001218218"/>
    </source>
</evidence>
<dbReference type="InterPro" id="IPR036396">
    <property type="entry name" value="Cyt_P450_sf"/>
</dbReference>
<dbReference type="GO" id="GO:0004497">
    <property type="term" value="F:monooxygenase activity"/>
    <property type="evidence" value="ECO:0007669"/>
    <property type="project" value="UniProtKB-KW"/>
</dbReference>
<proteinExistence type="inferred from homology"/>
<dbReference type="SUPFAM" id="SSF48264">
    <property type="entry name" value="Cytochrome P450"/>
    <property type="match status" value="1"/>
</dbReference>
<reference evidence="11" key="1">
    <citation type="submission" date="2023-03" db="EMBL/GenBank/DDBJ databases">
        <title>Massive genome expansion in bonnet fungi (Mycena s.s.) driven by repeated elements and novel gene families across ecological guilds.</title>
        <authorList>
            <consortium name="Lawrence Berkeley National Laboratory"/>
            <person name="Harder C.B."/>
            <person name="Miyauchi S."/>
            <person name="Viragh M."/>
            <person name="Kuo A."/>
            <person name="Thoen E."/>
            <person name="Andreopoulos B."/>
            <person name="Lu D."/>
            <person name="Skrede I."/>
            <person name="Drula E."/>
            <person name="Henrissat B."/>
            <person name="Morin E."/>
            <person name="Kohler A."/>
            <person name="Barry K."/>
            <person name="LaButti K."/>
            <person name="Morin E."/>
            <person name="Salamov A."/>
            <person name="Lipzen A."/>
            <person name="Mereny Z."/>
            <person name="Hegedus B."/>
            <person name="Baldrian P."/>
            <person name="Stursova M."/>
            <person name="Weitz H."/>
            <person name="Taylor A."/>
            <person name="Grigoriev I.V."/>
            <person name="Nagy L.G."/>
            <person name="Martin F."/>
            <person name="Kauserud H."/>
        </authorList>
    </citation>
    <scope>NUCLEOTIDE SEQUENCE</scope>
    <source>
        <strain evidence="11">CBHHK002</strain>
    </source>
</reference>
<protein>
    <submittedName>
        <fullName evidence="11">Cytochrome P450</fullName>
    </submittedName>
</protein>
<dbReference type="GO" id="GO:0016705">
    <property type="term" value="F:oxidoreductase activity, acting on paired donors, with incorporation or reduction of molecular oxygen"/>
    <property type="evidence" value="ECO:0007669"/>
    <property type="project" value="InterPro"/>
</dbReference>
<accession>A0AAD7ENP4</accession>
<evidence type="ECO:0000256" key="10">
    <source>
        <dbReference type="RuleBase" id="RU000461"/>
    </source>
</evidence>
<dbReference type="InterPro" id="IPR050364">
    <property type="entry name" value="Cytochrome_P450_fung"/>
</dbReference>
<dbReference type="EMBL" id="JARIHO010000027">
    <property type="protein sequence ID" value="KAJ7339879.1"/>
    <property type="molecule type" value="Genomic_DNA"/>
</dbReference>
<evidence type="ECO:0000256" key="6">
    <source>
        <dbReference type="ARBA" id="ARBA00023002"/>
    </source>
</evidence>
<dbReference type="InterPro" id="IPR001128">
    <property type="entry name" value="Cyt_P450"/>
</dbReference>
<dbReference type="Pfam" id="PF00067">
    <property type="entry name" value="p450"/>
    <property type="match status" value="1"/>
</dbReference>
<gene>
    <name evidence="11" type="ORF">DFH08DRAFT_704659</name>
</gene>
<evidence type="ECO:0000256" key="3">
    <source>
        <dbReference type="ARBA" id="ARBA00010617"/>
    </source>
</evidence>
<dbReference type="PANTHER" id="PTHR46300">
    <property type="entry name" value="P450, PUTATIVE (EUROFUNG)-RELATED-RELATED"/>
    <property type="match status" value="1"/>
</dbReference>
<keyword evidence="5 9" id="KW-0479">Metal-binding</keyword>
<comment type="caution">
    <text evidence="11">The sequence shown here is derived from an EMBL/GenBank/DDBJ whole genome shotgun (WGS) entry which is preliminary data.</text>
</comment>
<dbReference type="InterPro" id="IPR002401">
    <property type="entry name" value="Cyt_P450_E_grp-I"/>
</dbReference>
<feature type="binding site" description="axial binding residue" evidence="9">
    <location>
        <position position="484"/>
    </location>
    <ligand>
        <name>heme</name>
        <dbReference type="ChEBI" id="CHEBI:30413"/>
    </ligand>
    <ligandPart>
        <name>Fe</name>
        <dbReference type="ChEBI" id="CHEBI:18248"/>
    </ligandPart>
</feature>
<keyword evidence="4 9" id="KW-0349">Heme</keyword>
<dbReference type="PRINTS" id="PR00385">
    <property type="entry name" value="P450"/>
</dbReference>
<comment type="pathway">
    <text evidence="2">Secondary metabolite biosynthesis.</text>
</comment>
<evidence type="ECO:0000256" key="1">
    <source>
        <dbReference type="ARBA" id="ARBA00001971"/>
    </source>
</evidence>
<keyword evidence="6 10" id="KW-0560">Oxidoreductase</keyword>
<evidence type="ECO:0000256" key="9">
    <source>
        <dbReference type="PIRSR" id="PIRSR602401-1"/>
    </source>
</evidence>
<evidence type="ECO:0000256" key="7">
    <source>
        <dbReference type="ARBA" id="ARBA00023004"/>
    </source>
</evidence>
<keyword evidence="7 9" id="KW-0408">Iron</keyword>
<keyword evidence="8 10" id="KW-0503">Monooxygenase</keyword>
<evidence type="ECO:0000256" key="2">
    <source>
        <dbReference type="ARBA" id="ARBA00005179"/>
    </source>
</evidence>
<evidence type="ECO:0000313" key="11">
    <source>
        <dbReference type="EMBL" id="KAJ7339879.1"/>
    </source>
</evidence>
<dbReference type="GO" id="GO:0020037">
    <property type="term" value="F:heme binding"/>
    <property type="evidence" value="ECO:0007669"/>
    <property type="project" value="InterPro"/>
</dbReference>
<organism evidence="11 12">
    <name type="scientific">Mycena albidolilacea</name>
    <dbReference type="NCBI Taxonomy" id="1033008"/>
    <lineage>
        <taxon>Eukaryota</taxon>
        <taxon>Fungi</taxon>
        <taxon>Dikarya</taxon>
        <taxon>Basidiomycota</taxon>
        <taxon>Agaricomycotina</taxon>
        <taxon>Agaricomycetes</taxon>
        <taxon>Agaricomycetidae</taxon>
        <taxon>Agaricales</taxon>
        <taxon>Marasmiineae</taxon>
        <taxon>Mycenaceae</taxon>
        <taxon>Mycena</taxon>
    </lineage>
</organism>
<dbReference type="PROSITE" id="PS00086">
    <property type="entry name" value="CYTOCHROME_P450"/>
    <property type="match status" value="1"/>
</dbReference>
<dbReference type="Gene3D" id="1.10.630.10">
    <property type="entry name" value="Cytochrome P450"/>
    <property type="match status" value="1"/>
</dbReference>
<evidence type="ECO:0000256" key="8">
    <source>
        <dbReference type="ARBA" id="ARBA00023033"/>
    </source>
</evidence>
<keyword evidence="12" id="KW-1185">Reference proteome</keyword>
<dbReference type="CDD" id="cd11065">
    <property type="entry name" value="CYP64-like"/>
    <property type="match status" value="1"/>
</dbReference>
<sequence>MQDIHCQFRFQIYCGRPVPGPASFGTPAEVKGQRELPLPHDNHVTSDPDALWLSERGSCGILHFSHSFNKQSLNVTAPAWTKKMPLVGNLFDMPATDHWEIYQKWSRDFDSDIIHLNVVGKSIIVLSSLQATKDLMVHGILIAPALSNLLLRARLPMVNELMGWDFSFGVLSAKYSNTVFSVTASQQFQPMKLASTHALLRRILKNPEGCMMEHFEQMTGELIMSITYGNDVLDANDPYLKLAHQSMHDLAAACVPGKYLVDAIPVLKYIPTWFPGAGFKRDARKWSQATQQYVELPFEEAKRKIAAGVSRASFISQVLSMKWDSMDPHYSTDAIRDTAGTILSGGSHSTVSVLGTFALAMLLHPEIQKKAQSEIDSVVGHDRLPSFKDKPTLPYIEALVKELFRWEPVAPLGGPHFVAVENEYRGYRIPAGSIILGNTWAIFHDEALYPEPFEFRPERFLSAAQPDRINPDPVMGFGYGRRACPGQYVALDSVWIAVASILAVFHLTKAVEDDGKVIEPRCEYFSGLARIPLPFKASVRPRSKRCAEIVEATAM</sequence>
<dbReference type="PRINTS" id="PR00463">
    <property type="entry name" value="EP450I"/>
</dbReference>
<comment type="cofactor">
    <cofactor evidence="1 9">
        <name>heme</name>
        <dbReference type="ChEBI" id="CHEBI:30413"/>
    </cofactor>
</comment>
<name>A0AAD7ENP4_9AGAR</name>
<dbReference type="GO" id="GO:0005506">
    <property type="term" value="F:iron ion binding"/>
    <property type="evidence" value="ECO:0007669"/>
    <property type="project" value="InterPro"/>
</dbReference>
<evidence type="ECO:0000256" key="4">
    <source>
        <dbReference type="ARBA" id="ARBA00022617"/>
    </source>
</evidence>
<dbReference type="PANTHER" id="PTHR46300:SF7">
    <property type="entry name" value="P450, PUTATIVE (EUROFUNG)-RELATED"/>
    <property type="match status" value="1"/>
</dbReference>
<evidence type="ECO:0000256" key="5">
    <source>
        <dbReference type="ARBA" id="ARBA00022723"/>
    </source>
</evidence>
<dbReference type="InterPro" id="IPR017972">
    <property type="entry name" value="Cyt_P450_CS"/>
</dbReference>
<dbReference type="AlphaFoldDB" id="A0AAD7ENP4"/>
<dbReference type="Proteomes" id="UP001218218">
    <property type="component" value="Unassembled WGS sequence"/>
</dbReference>